<protein>
    <submittedName>
        <fullName evidence="2">Uncharacterized protein</fullName>
    </submittedName>
</protein>
<accession>A0A8J2BLA5</accession>
<comment type="caution">
    <text evidence="2">The sequence shown here is derived from an EMBL/GenBank/DDBJ whole genome shotgun (WGS) entry which is preliminary data.</text>
</comment>
<proteinExistence type="predicted"/>
<keyword evidence="3" id="KW-1185">Reference proteome</keyword>
<name>A0A8J2BLA5_9BACT</name>
<gene>
    <name evidence="2" type="ORF">MPNT_20061</name>
</gene>
<feature type="compositionally biased region" description="Basic and acidic residues" evidence="1">
    <location>
        <begin position="48"/>
        <end position="57"/>
    </location>
</feature>
<evidence type="ECO:0000313" key="2">
    <source>
        <dbReference type="EMBL" id="CAF0695936.1"/>
    </source>
</evidence>
<sequence length="57" mass="6351">MINFLGKRPLTKGFPKEKAFIAGLANQGVSASTEYPHLSQIRSQPSLPKREGLRERV</sequence>
<feature type="region of interest" description="Disordered" evidence="1">
    <location>
        <begin position="34"/>
        <end position="57"/>
    </location>
</feature>
<dbReference type="EMBL" id="CAJNOB010000012">
    <property type="protein sequence ID" value="CAF0695936.1"/>
    <property type="molecule type" value="Genomic_DNA"/>
</dbReference>
<evidence type="ECO:0000313" key="3">
    <source>
        <dbReference type="Proteomes" id="UP000663859"/>
    </source>
</evidence>
<evidence type="ECO:0000256" key="1">
    <source>
        <dbReference type="SAM" id="MobiDB-lite"/>
    </source>
</evidence>
<organism evidence="2 3">
    <name type="scientific">Candidatus Methylacidithermus pantelleriae</name>
    <dbReference type="NCBI Taxonomy" id="2744239"/>
    <lineage>
        <taxon>Bacteria</taxon>
        <taxon>Pseudomonadati</taxon>
        <taxon>Verrucomicrobiota</taxon>
        <taxon>Methylacidiphilae</taxon>
        <taxon>Methylacidiphilales</taxon>
        <taxon>Methylacidiphilaceae</taxon>
        <taxon>Candidatus Methylacidithermus</taxon>
    </lineage>
</organism>
<reference evidence="2" key="1">
    <citation type="submission" date="2021-02" db="EMBL/GenBank/DDBJ databases">
        <authorList>
            <person name="Cremers G."/>
            <person name="Picone N."/>
        </authorList>
    </citation>
    <scope>NUCLEOTIDE SEQUENCE</scope>
    <source>
        <strain evidence="2">PQ17</strain>
    </source>
</reference>
<dbReference type="Proteomes" id="UP000663859">
    <property type="component" value="Unassembled WGS sequence"/>
</dbReference>
<dbReference type="AlphaFoldDB" id="A0A8J2BLA5"/>